<feature type="transmembrane region" description="Helical" evidence="1">
    <location>
        <begin position="227"/>
        <end position="243"/>
    </location>
</feature>
<dbReference type="EMBL" id="MLAK01000597">
    <property type="protein sequence ID" value="OHT10989.1"/>
    <property type="molecule type" value="Genomic_DNA"/>
</dbReference>
<protein>
    <submittedName>
        <fullName evidence="2">Uncharacterized protein</fullName>
    </submittedName>
</protein>
<feature type="transmembrane region" description="Helical" evidence="1">
    <location>
        <begin position="310"/>
        <end position="330"/>
    </location>
</feature>
<organism evidence="2 3">
    <name type="scientific">Tritrichomonas foetus</name>
    <dbReference type="NCBI Taxonomy" id="1144522"/>
    <lineage>
        <taxon>Eukaryota</taxon>
        <taxon>Metamonada</taxon>
        <taxon>Parabasalia</taxon>
        <taxon>Tritrichomonadida</taxon>
        <taxon>Tritrichomonadidae</taxon>
        <taxon>Tritrichomonas</taxon>
    </lineage>
</organism>
<feature type="transmembrane region" description="Helical" evidence="1">
    <location>
        <begin position="109"/>
        <end position="132"/>
    </location>
</feature>
<proteinExistence type="predicted"/>
<feature type="transmembrane region" description="Helical" evidence="1">
    <location>
        <begin position="282"/>
        <end position="304"/>
    </location>
</feature>
<keyword evidence="1" id="KW-0812">Transmembrane</keyword>
<dbReference type="AlphaFoldDB" id="A0A1J4KNK9"/>
<dbReference type="GeneID" id="94835581"/>
<evidence type="ECO:0000256" key="1">
    <source>
        <dbReference type="SAM" id="Phobius"/>
    </source>
</evidence>
<sequence>MDQQSDGSHYSTSFTGSYNDKYAGILEKSYLKKMRNNIIVFISYMYSVAPNYYWLHFLLSIYRIWQLVAPVFFINAKFGNNSFSPTINDIIVAPIYFSPSRLHNKALEIILGVYCGVMAVILISMIGSSYYFSVNAKLPIWISSIIAFLLGSFGFILQFLASGYSGEIIGQLISGTYPHSLACGIILILLTTVLYFVYTLIFSRIIAISIVFRPISLMTLSSLPQRLLYHFTNLIAFLLGIASNLESKVAVYIIILVVLLYGAINSFIYLNGGFLSFYHNINISACSTGGCITLLITVIFWFLKITVTDVLLVVYLIIWVIQTLISFVSLRRMKKKNLFRLDHIYDDDEEFTLMIKNHLQYTSVLNTGFSTSHPVCTNWKICQLAANTWPNNVDIWFLFAKFTAIYPEETPLLISIEKSILQNNIKGENVKQVKEQIGTLIKQREPNLSVTLKQKINKVNKLVHSTKHKLRNVWDMIIQSNIGEMESSIYKTYSSVEQCEAEYNHILRQFPNNRFIVRAYSRFELEVQANIKKFLFFDNSCKILSRGIQYNEDQAHELGLHAFPLLPLTVRENLMIMKIGSESFEDASNTELAFQESSEKNNYQTEKQISLADIIDNITIQSFHITKIVRFVGLLIFNLMVILAGIISVYILLSDLEKPLDYIYGLTFFRSLVFHLAAYSMNYVFESLPQYSNLSTRFPDNDDLSYLGSSNSTLDQYKFLLSQASQVSVIIMQMQDFKIGNLYFDNARSKLSANKMLFTIFPTMNEKVDILTTPFAMFQDFIRLGSNLSSTDNLTVGELNSPTIQTSINNMGALASVATDSLQEISN</sequence>
<keyword evidence="1" id="KW-0472">Membrane</keyword>
<dbReference type="Proteomes" id="UP000179807">
    <property type="component" value="Unassembled WGS sequence"/>
</dbReference>
<keyword evidence="1" id="KW-1133">Transmembrane helix</keyword>
<feature type="transmembrane region" description="Helical" evidence="1">
    <location>
        <begin position="663"/>
        <end position="685"/>
    </location>
</feature>
<feature type="transmembrane region" description="Helical" evidence="1">
    <location>
        <begin position="138"/>
        <end position="161"/>
    </location>
</feature>
<accession>A0A1J4KNK9</accession>
<keyword evidence="3" id="KW-1185">Reference proteome</keyword>
<name>A0A1J4KNK9_9EUKA</name>
<comment type="caution">
    <text evidence="2">The sequence shown here is derived from an EMBL/GenBank/DDBJ whole genome shotgun (WGS) entry which is preliminary data.</text>
</comment>
<evidence type="ECO:0000313" key="3">
    <source>
        <dbReference type="Proteomes" id="UP000179807"/>
    </source>
</evidence>
<feature type="transmembrane region" description="Helical" evidence="1">
    <location>
        <begin position="249"/>
        <end position="270"/>
    </location>
</feature>
<reference evidence="2" key="1">
    <citation type="submission" date="2016-10" db="EMBL/GenBank/DDBJ databases">
        <authorList>
            <person name="Benchimol M."/>
            <person name="Almeida L.G."/>
            <person name="Vasconcelos A.T."/>
            <person name="Perreira-Neves A."/>
            <person name="Rosa I.A."/>
            <person name="Tasca T."/>
            <person name="Bogo M.R."/>
            <person name="de Souza W."/>
        </authorList>
    </citation>
    <scope>NUCLEOTIDE SEQUENCE [LARGE SCALE GENOMIC DNA]</scope>
    <source>
        <strain evidence="2">K</strain>
    </source>
</reference>
<dbReference type="RefSeq" id="XP_068364125.1">
    <property type="nucleotide sequence ID" value="XM_068500877.1"/>
</dbReference>
<gene>
    <name evidence="2" type="ORF">TRFO_19580</name>
</gene>
<dbReference type="VEuPathDB" id="TrichDB:TRFO_19580"/>
<feature type="transmembrane region" description="Helical" evidence="1">
    <location>
        <begin position="38"/>
        <end position="55"/>
    </location>
</feature>
<evidence type="ECO:0000313" key="2">
    <source>
        <dbReference type="EMBL" id="OHT10989.1"/>
    </source>
</evidence>
<feature type="transmembrane region" description="Helical" evidence="1">
    <location>
        <begin position="631"/>
        <end position="651"/>
    </location>
</feature>